<name>A0ABV8HD76_9ACTN</name>
<dbReference type="PROSITE" id="PS50885">
    <property type="entry name" value="HAMP"/>
    <property type="match status" value="2"/>
</dbReference>
<feature type="transmembrane region" description="Helical" evidence="12">
    <location>
        <begin position="303"/>
        <end position="323"/>
    </location>
</feature>
<keyword evidence="10" id="KW-0902">Two-component regulatory system</keyword>
<protein>
    <recommendedName>
        <fullName evidence="2">histidine kinase</fullName>
        <ecNumber evidence="2">2.7.13.3</ecNumber>
    </recommendedName>
</protein>
<dbReference type="EC" id="2.7.13.3" evidence="2"/>
<evidence type="ECO:0000313" key="15">
    <source>
        <dbReference type="Proteomes" id="UP001595765"/>
    </source>
</evidence>
<organism evidence="14 15">
    <name type="scientific">Streptomyces polygonati</name>
    <dbReference type="NCBI Taxonomy" id="1617087"/>
    <lineage>
        <taxon>Bacteria</taxon>
        <taxon>Bacillati</taxon>
        <taxon>Actinomycetota</taxon>
        <taxon>Actinomycetes</taxon>
        <taxon>Kitasatosporales</taxon>
        <taxon>Streptomycetaceae</taxon>
        <taxon>Streptomyces</taxon>
    </lineage>
</organism>
<feature type="domain" description="HAMP" evidence="13">
    <location>
        <begin position="673"/>
        <end position="725"/>
    </location>
</feature>
<evidence type="ECO:0000256" key="2">
    <source>
        <dbReference type="ARBA" id="ARBA00012438"/>
    </source>
</evidence>
<dbReference type="RefSeq" id="WP_386424780.1">
    <property type="nucleotide sequence ID" value="NZ_JBHSBB010000001.1"/>
</dbReference>
<evidence type="ECO:0000256" key="12">
    <source>
        <dbReference type="SAM" id="Phobius"/>
    </source>
</evidence>
<dbReference type="PANTHER" id="PTHR44936:SF9">
    <property type="entry name" value="SENSOR PROTEIN CREC"/>
    <property type="match status" value="1"/>
</dbReference>
<gene>
    <name evidence="14" type="ORF">ACFO3J_00800</name>
</gene>
<keyword evidence="5 12" id="KW-0812">Transmembrane</keyword>
<accession>A0ABV8HD76</accession>
<dbReference type="SMART" id="SM00304">
    <property type="entry name" value="HAMP"/>
    <property type="match status" value="2"/>
</dbReference>
<reference evidence="15" key="1">
    <citation type="journal article" date="2019" name="Int. J. Syst. Evol. Microbiol.">
        <title>The Global Catalogue of Microorganisms (GCM) 10K type strain sequencing project: providing services to taxonomists for standard genome sequencing and annotation.</title>
        <authorList>
            <consortium name="The Broad Institute Genomics Platform"/>
            <consortium name="The Broad Institute Genome Sequencing Center for Infectious Disease"/>
            <person name="Wu L."/>
            <person name="Ma J."/>
        </authorList>
    </citation>
    <scope>NUCLEOTIDE SEQUENCE [LARGE SCALE GENOMIC DNA]</scope>
    <source>
        <strain evidence="15">CGMCC 4.7237</strain>
    </source>
</reference>
<keyword evidence="4" id="KW-0808">Transferase</keyword>
<keyword evidence="3" id="KW-0597">Phosphoprotein</keyword>
<evidence type="ECO:0000256" key="3">
    <source>
        <dbReference type="ARBA" id="ARBA00022553"/>
    </source>
</evidence>
<keyword evidence="8" id="KW-0067">ATP-binding</keyword>
<feature type="transmembrane region" description="Helical" evidence="12">
    <location>
        <begin position="395"/>
        <end position="415"/>
    </location>
</feature>
<feature type="transmembrane region" description="Helical" evidence="12">
    <location>
        <begin position="654"/>
        <end position="675"/>
    </location>
</feature>
<dbReference type="Pfam" id="PF00672">
    <property type="entry name" value="HAMP"/>
    <property type="match status" value="2"/>
</dbReference>
<comment type="caution">
    <text evidence="14">The sequence shown here is derived from an EMBL/GenBank/DDBJ whole genome shotgun (WGS) entry which is preliminary data.</text>
</comment>
<proteinExistence type="predicted"/>
<keyword evidence="7" id="KW-0418">Kinase</keyword>
<dbReference type="Gene3D" id="6.10.340.10">
    <property type="match status" value="2"/>
</dbReference>
<evidence type="ECO:0000313" key="14">
    <source>
        <dbReference type="EMBL" id="MFC4030003.1"/>
    </source>
</evidence>
<dbReference type="Proteomes" id="UP001595765">
    <property type="component" value="Unassembled WGS sequence"/>
</dbReference>
<evidence type="ECO:0000256" key="11">
    <source>
        <dbReference type="SAM" id="MobiDB-lite"/>
    </source>
</evidence>
<comment type="catalytic activity">
    <reaction evidence="1">
        <text>ATP + protein L-histidine = ADP + protein N-phospho-L-histidine.</text>
        <dbReference type="EC" id="2.7.13.3"/>
    </reaction>
</comment>
<feature type="domain" description="HAMP" evidence="13">
    <location>
        <begin position="325"/>
        <end position="377"/>
    </location>
</feature>
<evidence type="ECO:0000259" key="13">
    <source>
        <dbReference type="PROSITE" id="PS50885"/>
    </source>
</evidence>
<evidence type="ECO:0000256" key="9">
    <source>
        <dbReference type="ARBA" id="ARBA00022989"/>
    </source>
</evidence>
<sequence length="761" mass="79660">MAAPGRLAPRARRRADMPLLGGIRPPLAALLVLLIAVSAVTALVLGRVERSDVPRATELSEQHIAEDGATALRAALDESSGDLRREAAMFNAAARPAAPDQFLGTLGSVYHKWRGTAVVDLGSGELLASRGETVPLSRVDLRDLGAGLAPRLVTTKSGTTRLLNFALLAGQSDRQELLIASDSLDLPAIAVTAHRTLEVVDASGAVLAATGPGTGDDAVHRLAVTAVRTEKGHGPSESAKAGGFDAASGFLLGRADHTERTVAGYAALSSSADDTASGSARLGLTVLTTLPVDRSTAAVDHRLFAVAAAAVLLAIAVAVSIVFHRTLQRPLLVLHREARRLAAGDFARPVPALRFGEPALIAAALESLRKQLLGVPVLSGRAVSRRQQDRTGIRTVLVLCAVLMLAWSVPLLLLVNRAGPHTAVPRQLVADERDRTVTSAARVREGLNEGYADLASLASALRQDPGDAQTRKLLGSTIAEHGRYRSLYVVDKHGAVLIRVGGSPWTPTDARTRQGLGLVDRSRPVPVIAARAPVAGGDGRTVVGEFDIAFLNGILNRPGMGHVWLVDKDQKVIASNTGYLAFQSLPDHRSADVARSAESTPISTLLGGRKPALTAAAPILPRGEAATFARWHVVAAEPASWLSLPENDAQSRTMLAGLLGLAAATVCLGWLHILVVRPLRALTRDAEALVAGDRRTVRFPAQNDEVGSVVRSLELIRQRLAALPSPPAASAPPPGGEDTDADTSRTGGAVRAAAPSESPRD</sequence>
<evidence type="ECO:0000256" key="1">
    <source>
        <dbReference type="ARBA" id="ARBA00000085"/>
    </source>
</evidence>
<evidence type="ECO:0000256" key="4">
    <source>
        <dbReference type="ARBA" id="ARBA00022679"/>
    </source>
</evidence>
<dbReference type="InterPro" id="IPR003660">
    <property type="entry name" value="HAMP_dom"/>
</dbReference>
<keyword evidence="15" id="KW-1185">Reference proteome</keyword>
<keyword evidence="12" id="KW-0472">Membrane</keyword>
<feature type="compositionally biased region" description="Pro residues" evidence="11">
    <location>
        <begin position="724"/>
        <end position="735"/>
    </location>
</feature>
<evidence type="ECO:0000256" key="7">
    <source>
        <dbReference type="ARBA" id="ARBA00022777"/>
    </source>
</evidence>
<evidence type="ECO:0000256" key="5">
    <source>
        <dbReference type="ARBA" id="ARBA00022692"/>
    </source>
</evidence>
<keyword evidence="9 12" id="KW-1133">Transmembrane helix</keyword>
<evidence type="ECO:0000256" key="10">
    <source>
        <dbReference type="ARBA" id="ARBA00023012"/>
    </source>
</evidence>
<keyword evidence="6" id="KW-0547">Nucleotide-binding</keyword>
<dbReference type="PANTHER" id="PTHR44936">
    <property type="entry name" value="SENSOR PROTEIN CREC"/>
    <property type="match status" value="1"/>
</dbReference>
<evidence type="ECO:0000256" key="6">
    <source>
        <dbReference type="ARBA" id="ARBA00022741"/>
    </source>
</evidence>
<feature type="region of interest" description="Disordered" evidence="11">
    <location>
        <begin position="723"/>
        <end position="761"/>
    </location>
</feature>
<dbReference type="InterPro" id="IPR050980">
    <property type="entry name" value="2C_sensor_his_kinase"/>
</dbReference>
<dbReference type="EMBL" id="JBHSBB010000001">
    <property type="protein sequence ID" value="MFC4030003.1"/>
    <property type="molecule type" value="Genomic_DNA"/>
</dbReference>
<evidence type="ECO:0000256" key="8">
    <source>
        <dbReference type="ARBA" id="ARBA00022840"/>
    </source>
</evidence>